<reference evidence="5" key="1">
    <citation type="submission" date="2016-10" db="EMBL/GenBank/DDBJ databases">
        <authorList>
            <person name="Varghese N."/>
            <person name="Submissions S."/>
        </authorList>
    </citation>
    <scope>NUCLEOTIDE SEQUENCE [LARGE SCALE GENOMIC DNA]</scope>
    <source>
        <strain evidence="5">CGMCC 1.3703</strain>
    </source>
</reference>
<dbReference type="Gene3D" id="3.40.630.30">
    <property type="match status" value="1"/>
</dbReference>
<dbReference type="Proteomes" id="UP000198860">
    <property type="component" value="Unassembled WGS sequence"/>
</dbReference>
<dbReference type="InterPro" id="IPR050680">
    <property type="entry name" value="YpeA/RimI_acetyltransf"/>
</dbReference>
<name>A0A1H0RTL4_HALAD</name>
<gene>
    <name evidence="4" type="ORF">SAMN05421677_11614</name>
</gene>
<keyword evidence="4" id="KW-0687">Ribonucleoprotein</keyword>
<evidence type="ECO:0000256" key="1">
    <source>
        <dbReference type="ARBA" id="ARBA00022679"/>
    </source>
</evidence>
<dbReference type="PROSITE" id="PS51186">
    <property type="entry name" value="GNAT"/>
    <property type="match status" value="1"/>
</dbReference>
<keyword evidence="5" id="KW-1185">Reference proteome</keyword>
<feature type="domain" description="N-acetyltransferase" evidence="3">
    <location>
        <begin position="1"/>
        <end position="155"/>
    </location>
</feature>
<dbReference type="CDD" id="cd04301">
    <property type="entry name" value="NAT_SF"/>
    <property type="match status" value="1"/>
</dbReference>
<evidence type="ECO:0000313" key="4">
    <source>
        <dbReference type="EMBL" id="SDP32298.1"/>
    </source>
</evidence>
<evidence type="ECO:0000313" key="5">
    <source>
        <dbReference type="Proteomes" id="UP000198860"/>
    </source>
</evidence>
<dbReference type="STRING" id="240303.SAMN05421677_11614"/>
<dbReference type="Pfam" id="PF00583">
    <property type="entry name" value="Acetyltransf_1"/>
    <property type="match status" value="1"/>
</dbReference>
<sequence length="273" mass="30939">MEIISMKNCSFEDALTSWNEGFQDYSVQIQMELDGFLKMMSSKRLSPAYSFIVYDREKPVGIVLNGIQEIDGIKTAYNGGTAVHPSYRKRGVGRLLVHSSLSMYEKENASVATLEALSENQSAIALYEAYGYQIVDHLHIMRSTPGGNRGERLNRLESMDEREWKEQMSKGGYPWQNQPFSIEKGEFFKVTDGEATFGGLVFTRNDKGRITLFQLQSENKGRQCLKTLRSSCPNAIITAFNIPEISPAYEALKQEGFETQLQQVWMKKVLGLK</sequence>
<dbReference type="AlphaFoldDB" id="A0A1H0RTL4"/>
<dbReference type="GO" id="GO:0016747">
    <property type="term" value="F:acyltransferase activity, transferring groups other than amino-acyl groups"/>
    <property type="evidence" value="ECO:0007669"/>
    <property type="project" value="InterPro"/>
</dbReference>
<dbReference type="InterPro" id="IPR000182">
    <property type="entry name" value="GNAT_dom"/>
</dbReference>
<keyword evidence="1" id="KW-0808">Transferase</keyword>
<evidence type="ECO:0000259" key="3">
    <source>
        <dbReference type="PROSITE" id="PS51186"/>
    </source>
</evidence>
<dbReference type="PANTHER" id="PTHR43420">
    <property type="entry name" value="ACETYLTRANSFERASE"/>
    <property type="match status" value="1"/>
</dbReference>
<accession>A0A1H0RTL4</accession>
<dbReference type="OrthoDB" id="4228396at2"/>
<keyword evidence="4" id="KW-0689">Ribosomal protein</keyword>
<organism evidence="4 5">
    <name type="scientific">Halobacillus aidingensis</name>
    <dbReference type="NCBI Taxonomy" id="240303"/>
    <lineage>
        <taxon>Bacteria</taxon>
        <taxon>Bacillati</taxon>
        <taxon>Bacillota</taxon>
        <taxon>Bacilli</taxon>
        <taxon>Bacillales</taxon>
        <taxon>Bacillaceae</taxon>
        <taxon>Halobacillus</taxon>
    </lineage>
</organism>
<dbReference type="EMBL" id="FNIZ01000016">
    <property type="protein sequence ID" value="SDP32298.1"/>
    <property type="molecule type" value="Genomic_DNA"/>
</dbReference>
<dbReference type="GO" id="GO:0005840">
    <property type="term" value="C:ribosome"/>
    <property type="evidence" value="ECO:0007669"/>
    <property type="project" value="UniProtKB-KW"/>
</dbReference>
<protein>
    <submittedName>
        <fullName evidence="4">Ribosomal protein S18 acetylase RimI</fullName>
    </submittedName>
</protein>
<dbReference type="SUPFAM" id="SSF55729">
    <property type="entry name" value="Acyl-CoA N-acyltransferases (Nat)"/>
    <property type="match status" value="1"/>
</dbReference>
<proteinExistence type="predicted"/>
<dbReference type="RefSeq" id="WP_089653586.1">
    <property type="nucleotide sequence ID" value="NZ_FNIZ01000016.1"/>
</dbReference>
<evidence type="ECO:0000256" key="2">
    <source>
        <dbReference type="ARBA" id="ARBA00023315"/>
    </source>
</evidence>
<keyword evidence="2" id="KW-0012">Acyltransferase</keyword>
<dbReference type="InterPro" id="IPR016181">
    <property type="entry name" value="Acyl_CoA_acyltransferase"/>
</dbReference>